<dbReference type="STRING" id="1121391.SAMN02745206_03577"/>
<dbReference type="EMBL" id="FQVB01000055">
    <property type="protein sequence ID" value="SHG26407.1"/>
    <property type="molecule type" value="Genomic_DNA"/>
</dbReference>
<dbReference type="PANTHER" id="PTHR34613:SF1">
    <property type="entry name" value="SLL6017 PROTEIN"/>
    <property type="match status" value="1"/>
</dbReference>
<organism evidence="1 2">
    <name type="scientific">Desulfacinum infernum DSM 9756</name>
    <dbReference type="NCBI Taxonomy" id="1121391"/>
    <lineage>
        <taxon>Bacteria</taxon>
        <taxon>Pseudomonadati</taxon>
        <taxon>Thermodesulfobacteriota</taxon>
        <taxon>Syntrophobacteria</taxon>
        <taxon>Syntrophobacterales</taxon>
        <taxon>Syntrophobacteraceae</taxon>
        <taxon>Desulfacinum</taxon>
    </lineage>
</organism>
<dbReference type="AlphaFoldDB" id="A0A1M5IDU3"/>
<evidence type="ECO:0008006" key="3">
    <source>
        <dbReference type="Google" id="ProtNLM"/>
    </source>
</evidence>
<proteinExistence type="predicted"/>
<dbReference type="OrthoDB" id="5502007at2"/>
<dbReference type="Proteomes" id="UP000184076">
    <property type="component" value="Unassembled WGS sequence"/>
</dbReference>
<protein>
    <recommendedName>
        <fullName evidence="3">Transposase, YhgA-like</fullName>
    </recommendedName>
</protein>
<keyword evidence="2" id="KW-1185">Reference proteome</keyword>
<accession>A0A1M5IDU3</accession>
<sequence>MIYDVATKVLLDRCRDEILRSLVGIPVLSSTLLDLAPQETATVRRVDFAIRLITDDGSRLLVLLEIQSRWDEQIPLRLLEYRTRHLLQEGLPVLSAVLLLKPADRAADFYQDSEVTFRFKLIPVYAMDGRRILDEGNLCLIPLVPIMKGGEEIAFEAQDLLAQSPLPPVVKADMLASMALLSGLVSKRLASELIERRRDIMNESAAYEIIKNEGIKEGFQQGLQTGIERGIEQGIEQGKVQEAQEAVLDNLEARFGAVPVDLVRRIYGTSDLQHLKELRRQSATVPTLQAFMEVVEEKPRRRRRKR</sequence>
<name>A0A1M5IDU3_9BACT</name>
<evidence type="ECO:0000313" key="1">
    <source>
        <dbReference type="EMBL" id="SHG26407.1"/>
    </source>
</evidence>
<reference evidence="2" key="1">
    <citation type="submission" date="2016-11" db="EMBL/GenBank/DDBJ databases">
        <authorList>
            <person name="Varghese N."/>
            <person name="Submissions S."/>
        </authorList>
    </citation>
    <scope>NUCLEOTIDE SEQUENCE [LARGE SCALE GENOMIC DNA]</scope>
    <source>
        <strain evidence="2">DSM 9756</strain>
    </source>
</reference>
<gene>
    <name evidence="1" type="ORF">SAMN02745206_03577</name>
</gene>
<evidence type="ECO:0000313" key="2">
    <source>
        <dbReference type="Proteomes" id="UP000184076"/>
    </source>
</evidence>
<dbReference type="PANTHER" id="PTHR34613">
    <property type="entry name" value="SLL0800 PROTEIN"/>
    <property type="match status" value="1"/>
</dbReference>
<dbReference type="RefSeq" id="WP_073041950.1">
    <property type="nucleotide sequence ID" value="NZ_FQVB01000055.1"/>
</dbReference>